<dbReference type="RefSeq" id="WP_245712860.1">
    <property type="nucleotide sequence ID" value="NZ_FMHT01000003.1"/>
</dbReference>
<sequence>MTAPRPGPTRRQTIAPGVYRLTRSASPQFVVPITVRIFKQLLDRFPPWGWEWVECYQLDHWGVATARRTLFVRTAGLEAIPDPAVRRTAPVRRAPVRRGPVVADA</sequence>
<name>A0A1C6SU95_9ACTN</name>
<proteinExistence type="predicted"/>
<dbReference type="AlphaFoldDB" id="A0A1C6SU95"/>
<accession>A0A1C6SU95</accession>
<protein>
    <submittedName>
        <fullName evidence="1">Uncharacterized protein</fullName>
    </submittedName>
</protein>
<gene>
    <name evidence="1" type="ORF">GA0070616_4632</name>
</gene>
<evidence type="ECO:0000313" key="2">
    <source>
        <dbReference type="Proteomes" id="UP000199699"/>
    </source>
</evidence>
<dbReference type="Proteomes" id="UP000199699">
    <property type="component" value="Unassembled WGS sequence"/>
</dbReference>
<organism evidence="1 2">
    <name type="scientific">Micromonospora nigra</name>
    <dbReference type="NCBI Taxonomy" id="145857"/>
    <lineage>
        <taxon>Bacteria</taxon>
        <taxon>Bacillati</taxon>
        <taxon>Actinomycetota</taxon>
        <taxon>Actinomycetes</taxon>
        <taxon>Micromonosporales</taxon>
        <taxon>Micromonosporaceae</taxon>
        <taxon>Micromonospora</taxon>
    </lineage>
</organism>
<dbReference type="EMBL" id="FMHT01000003">
    <property type="protein sequence ID" value="SCL33090.1"/>
    <property type="molecule type" value="Genomic_DNA"/>
</dbReference>
<evidence type="ECO:0000313" key="1">
    <source>
        <dbReference type="EMBL" id="SCL33090.1"/>
    </source>
</evidence>
<dbReference type="STRING" id="145857.GA0070616_4632"/>
<keyword evidence="2" id="KW-1185">Reference proteome</keyword>
<reference evidence="1 2" key="1">
    <citation type="submission" date="2016-06" db="EMBL/GenBank/DDBJ databases">
        <authorList>
            <person name="Kjaerup R.B."/>
            <person name="Dalgaard T.S."/>
            <person name="Juul-Madsen H.R."/>
        </authorList>
    </citation>
    <scope>NUCLEOTIDE SEQUENCE [LARGE SCALE GENOMIC DNA]</scope>
    <source>
        <strain evidence="1 2">DSM 43818</strain>
    </source>
</reference>